<comment type="caution">
    <text evidence="1">The sequence shown here is derived from an EMBL/GenBank/DDBJ whole genome shotgun (WGS) entry which is preliminary data.</text>
</comment>
<dbReference type="AlphaFoldDB" id="A0A0R3MYB3"/>
<sequence>MSISLAIVFIVGAKSSGRLEGARYRCDYLGGHFAPCLVEHGQWGLHARQAHLQPAGSLLNTKSLDVLRGLF</sequence>
<accession>A0A0R3MYB3</accession>
<evidence type="ECO:0000313" key="1">
    <source>
        <dbReference type="EMBL" id="KRR25032.1"/>
    </source>
</evidence>
<evidence type="ECO:0000313" key="2">
    <source>
        <dbReference type="Proteomes" id="UP000051660"/>
    </source>
</evidence>
<dbReference type="Proteomes" id="UP000051660">
    <property type="component" value="Unassembled WGS sequence"/>
</dbReference>
<gene>
    <name evidence="1" type="ORF">CQ14_25445</name>
</gene>
<name>A0A0R3MYB3_9BRAD</name>
<dbReference type="EMBL" id="LLYB01000058">
    <property type="protein sequence ID" value="KRR25032.1"/>
    <property type="molecule type" value="Genomic_DNA"/>
</dbReference>
<proteinExistence type="predicted"/>
<reference evidence="1 2" key="1">
    <citation type="submission" date="2014-03" db="EMBL/GenBank/DDBJ databases">
        <title>Bradyrhizobium valentinum sp. nov., isolated from effective nodules of Lupinus mariae-josephae, a lupine endemic of basic-lime soils in Eastern Spain.</title>
        <authorList>
            <person name="Duran D."/>
            <person name="Rey L."/>
            <person name="Navarro A."/>
            <person name="Busquets A."/>
            <person name="Imperial J."/>
            <person name="Ruiz-Argueso T."/>
        </authorList>
    </citation>
    <scope>NUCLEOTIDE SEQUENCE [LARGE SCALE GENOMIC DNA]</scope>
    <source>
        <strain evidence="1 2">CCBAU 23086</strain>
    </source>
</reference>
<protein>
    <submittedName>
        <fullName evidence="1">Uncharacterized protein</fullName>
    </submittedName>
</protein>
<organism evidence="1 2">
    <name type="scientific">Bradyrhizobium lablabi</name>
    <dbReference type="NCBI Taxonomy" id="722472"/>
    <lineage>
        <taxon>Bacteria</taxon>
        <taxon>Pseudomonadati</taxon>
        <taxon>Pseudomonadota</taxon>
        <taxon>Alphaproteobacteria</taxon>
        <taxon>Hyphomicrobiales</taxon>
        <taxon>Nitrobacteraceae</taxon>
        <taxon>Bradyrhizobium</taxon>
    </lineage>
</organism>